<feature type="transmembrane region" description="Helical" evidence="10">
    <location>
        <begin position="195"/>
        <end position="221"/>
    </location>
</feature>
<evidence type="ECO:0000256" key="9">
    <source>
        <dbReference type="RuleBase" id="RU003794"/>
    </source>
</evidence>
<keyword evidence="9" id="KW-0808">Transferase</keyword>
<feature type="domain" description="Prepilin type IV endopeptidase peptidase" evidence="11">
    <location>
        <begin position="110"/>
        <end position="217"/>
    </location>
</feature>
<dbReference type="OrthoDB" id="2087435at2"/>
<dbReference type="Pfam" id="PF06750">
    <property type="entry name" value="A24_N_bact"/>
    <property type="match status" value="1"/>
</dbReference>
<evidence type="ECO:0000256" key="1">
    <source>
        <dbReference type="ARBA" id="ARBA00004429"/>
    </source>
</evidence>
<keyword evidence="4" id="KW-0997">Cell inner membrane</keyword>
<dbReference type="GO" id="GO:0008168">
    <property type="term" value="F:methyltransferase activity"/>
    <property type="evidence" value="ECO:0007669"/>
    <property type="project" value="UniProtKB-KW"/>
</dbReference>
<dbReference type="AlphaFoldDB" id="A0A4V2P022"/>
<keyword evidence="6 10" id="KW-1133">Transmembrane helix</keyword>
<feature type="transmembrane region" description="Helical" evidence="10">
    <location>
        <begin position="104"/>
        <end position="121"/>
    </location>
</feature>
<comment type="function">
    <text evidence="9">Plays an essential role in type IV pili and type II pseudopili formation by proteolytically removing the leader sequence from substrate proteins and subsequently monomethylating the alpha-amino group of the newly exposed N-terminal phenylalanine.</text>
</comment>
<comment type="catalytic activity">
    <reaction evidence="9">
        <text>Typically cleaves a -Gly-|-Phe- bond to release an N-terminal, basic peptide of 5-8 residues from type IV prepilin, and then N-methylates the new N-terminal amino group, the methyl donor being S-adenosyl-L-methionine.</text>
        <dbReference type="EC" id="3.4.23.43"/>
    </reaction>
</comment>
<dbReference type="PRINTS" id="PR00864">
    <property type="entry name" value="PREPILNPTASE"/>
</dbReference>
<feature type="transmembrane region" description="Helical" evidence="10">
    <location>
        <begin position="128"/>
        <end position="146"/>
    </location>
</feature>
<dbReference type="InterPro" id="IPR000045">
    <property type="entry name" value="Prepilin_IV_endopep_pep"/>
</dbReference>
<feature type="domain" description="Prepilin peptidase A24 N-terminal" evidence="12">
    <location>
        <begin position="15"/>
        <end position="97"/>
    </location>
</feature>
<feature type="transmembrane region" description="Helical" evidence="10">
    <location>
        <begin position="152"/>
        <end position="174"/>
    </location>
</feature>
<dbReference type="GO" id="GO:0032259">
    <property type="term" value="P:methylation"/>
    <property type="evidence" value="ECO:0007669"/>
    <property type="project" value="UniProtKB-KW"/>
</dbReference>
<keyword evidence="9" id="KW-0378">Hydrolase</keyword>
<keyword evidence="5 9" id="KW-0812">Transmembrane</keyword>
<dbReference type="GO" id="GO:0006465">
    <property type="term" value="P:signal peptide processing"/>
    <property type="evidence" value="ECO:0007669"/>
    <property type="project" value="TreeGrafter"/>
</dbReference>
<proteinExistence type="inferred from homology"/>
<dbReference type="EMBL" id="SJZJ01000001">
    <property type="protein sequence ID" value="TCJ31212.1"/>
    <property type="molecule type" value="Genomic_DNA"/>
</dbReference>
<dbReference type="GO" id="GO:0004190">
    <property type="term" value="F:aspartic-type endopeptidase activity"/>
    <property type="evidence" value="ECO:0007669"/>
    <property type="project" value="UniProtKB-EC"/>
</dbReference>
<dbReference type="Proteomes" id="UP000295453">
    <property type="component" value="Unassembled WGS sequence"/>
</dbReference>
<keyword evidence="7 10" id="KW-0472">Membrane</keyword>
<evidence type="ECO:0000313" key="14">
    <source>
        <dbReference type="Proteomes" id="UP000295453"/>
    </source>
</evidence>
<evidence type="ECO:0000256" key="5">
    <source>
        <dbReference type="ARBA" id="ARBA00022692"/>
    </source>
</evidence>
<sequence>MTDVLPAAWAAFTGVLGLLIGSFLNVVAWRVPRGESIVSPPSACPACGHAIRARDNVPVLGWLLLRGRCRDCRAPISARYPLVELGTGILFAVVALRLGDRPALLPAYLAFAAGGVALALIDLDVRRLPDVIVLPLYVVLPVLLAVDGDPHALLRAALGGALLGGVYLVIALVARGAMGWGDVKLAAPVGAMMGYLSWGTLLAGGFGAFVIGAAVGVVLIVASGAGRKTAVPFGPFMLVGAVAAILGAGGLGDAYLRALGAA</sequence>
<keyword evidence="14" id="KW-1185">Reference proteome</keyword>
<keyword evidence="3" id="KW-1003">Cell membrane</keyword>
<dbReference type="EC" id="2.1.1.-" evidence="9"/>
<evidence type="ECO:0000256" key="4">
    <source>
        <dbReference type="ARBA" id="ARBA00022519"/>
    </source>
</evidence>
<evidence type="ECO:0000259" key="12">
    <source>
        <dbReference type="Pfam" id="PF06750"/>
    </source>
</evidence>
<evidence type="ECO:0000313" key="13">
    <source>
        <dbReference type="EMBL" id="TCJ31212.1"/>
    </source>
</evidence>
<dbReference type="RefSeq" id="WP_131581112.1">
    <property type="nucleotide sequence ID" value="NZ_SJZJ01000001.1"/>
</dbReference>
<keyword evidence="9" id="KW-0489">Methyltransferase</keyword>
<comment type="caution">
    <text evidence="13">The sequence shown here is derived from an EMBL/GenBank/DDBJ whole genome shotgun (WGS) entry which is preliminary data.</text>
</comment>
<evidence type="ECO:0000259" key="11">
    <source>
        <dbReference type="Pfam" id="PF01478"/>
    </source>
</evidence>
<dbReference type="GO" id="GO:0005886">
    <property type="term" value="C:plasma membrane"/>
    <property type="evidence" value="ECO:0007669"/>
    <property type="project" value="UniProtKB-SubCell"/>
</dbReference>
<feature type="transmembrane region" description="Helical" evidence="10">
    <location>
        <begin position="233"/>
        <end position="256"/>
    </location>
</feature>
<comment type="subcellular location">
    <subcellularLocation>
        <location evidence="1">Cell inner membrane</location>
        <topology evidence="1">Multi-pass membrane protein</topology>
    </subcellularLocation>
    <subcellularLocation>
        <location evidence="9">Cell membrane</location>
        <topology evidence="9">Multi-pass membrane protein</topology>
    </subcellularLocation>
</comment>
<dbReference type="PANTHER" id="PTHR30487:SF0">
    <property type="entry name" value="PREPILIN LEADER PEPTIDASE_N-METHYLTRANSFERASE-RELATED"/>
    <property type="match status" value="1"/>
</dbReference>
<evidence type="ECO:0000256" key="2">
    <source>
        <dbReference type="ARBA" id="ARBA00005801"/>
    </source>
</evidence>
<dbReference type="EC" id="3.4.23.43" evidence="9"/>
<evidence type="ECO:0000256" key="3">
    <source>
        <dbReference type="ARBA" id="ARBA00022475"/>
    </source>
</evidence>
<evidence type="ECO:0000256" key="8">
    <source>
        <dbReference type="RuleBase" id="RU003793"/>
    </source>
</evidence>
<organism evidence="13 14">
    <name type="scientific">Nocardioides jejuensis</name>
    <dbReference type="NCBI Taxonomy" id="2502782"/>
    <lineage>
        <taxon>Bacteria</taxon>
        <taxon>Bacillati</taxon>
        <taxon>Actinomycetota</taxon>
        <taxon>Actinomycetes</taxon>
        <taxon>Propionibacteriales</taxon>
        <taxon>Nocardioidaceae</taxon>
        <taxon>Nocardioides</taxon>
    </lineage>
</organism>
<dbReference type="InterPro" id="IPR014032">
    <property type="entry name" value="Peptidase_A24A_bac"/>
</dbReference>
<feature type="transmembrane region" description="Helical" evidence="10">
    <location>
        <begin position="6"/>
        <end position="27"/>
    </location>
</feature>
<gene>
    <name evidence="13" type="ORF">EPD65_01175</name>
</gene>
<feature type="transmembrane region" description="Helical" evidence="10">
    <location>
        <begin position="80"/>
        <end position="98"/>
    </location>
</feature>
<evidence type="ECO:0000256" key="7">
    <source>
        <dbReference type="ARBA" id="ARBA00023136"/>
    </source>
</evidence>
<dbReference type="PANTHER" id="PTHR30487">
    <property type="entry name" value="TYPE 4 PREPILIN-LIKE PROTEINS LEADER PEPTIDE-PROCESSING ENZYME"/>
    <property type="match status" value="1"/>
</dbReference>
<dbReference type="Pfam" id="PF01478">
    <property type="entry name" value="Peptidase_A24"/>
    <property type="match status" value="1"/>
</dbReference>
<dbReference type="InterPro" id="IPR010627">
    <property type="entry name" value="Prepilin_pept_A24_N"/>
</dbReference>
<evidence type="ECO:0000256" key="6">
    <source>
        <dbReference type="ARBA" id="ARBA00022989"/>
    </source>
</evidence>
<keyword evidence="9" id="KW-0511">Multifunctional enzyme</keyword>
<accession>A0A4V2P022</accession>
<keyword evidence="9" id="KW-0645">Protease</keyword>
<name>A0A4V2P022_9ACTN</name>
<dbReference type="InterPro" id="IPR050882">
    <property type="entry name" value="Prepilin_peptidase/N-MTase"/>
</dbReference>
<reference evidence="13 14" key="1">
    <citation type="submission" date="2019-03" db="EMBL/GenBank/DDBJ databases">
        <authorList>
            <person name="Kim M.K.M."/>
        </authorList>
    </citation>
    <scope>NUCLEOTIDE SEQUENCE [LARGE SCALE GENOMIC DNA]</scope>
    <source>
        <strain evidence="13 14">18JY15-6</strain>
    </source>
</reference>
<comment type="similarity">
    <text evidence="2 8">Belongs to the peptidase A24 family.</text>
</comment>
<evidence type="ECO:0000256" key="10">
    <source>
        <dbReference type="SAM" id="Phobius"/>
    </source>
</evidence>
<dbReference type="Gene3D" id="1.20.120.1220">
    <property type="match status" value="1"/>
</dbReference>
<protein>
    <recommendedName>
        <fullName evidence="9">Prepilin leader peptidase/N-methyltransferase</fullName>
        <ecNumber evidence="9">2.1.1.-</ecNumber>
        <ecNumber evidence="9">3.4.23.43</ecNumber>
    </recommendedName>
</protein>